<organism evidence="2 3">
    <name type="scientific">Macrostomum lignano</name>
    <dbReference type="NCBI Taxonomy" id="282301"/>
    <lineage>
        <taxon>Eukaryota</taxon>
        <taxon>Metazoa</taxon>
        <taxon>Spiralia</taxon>
        <taxon>Lophotrochozoa</taxon>
        <taxon>Platyhelminthes</taxon>
        <taxon>Rhabditophora</taxon>
        <taxon>Macrostomorpha</taxon>
        <taxon>Macrostomida</taxon>
        <taxon>Macrostomidae</taxon>
        <taxon>Macrostomum</taxon>
    </lineage>
</organism>
<dbReference type="AlphaFoldDB" id="A0A1I8F8Y0"/>
<evidence type="ECO:0000256" key="1">
    <source>
        <dbReference type="SAM" id="MobiDB-lite"/>
    </source>
</evidence>
<dbReference type="WBParaSite" id="maker-unitig_25016-snap-gene-0.1-mRNA-1">
    <property type="protein sequence ID" value="maker-unitig_25016-snap-gene-0.1-mRNA-1"/>
    <property type="gene ID" value="maker-unitig_25016-snap-gene-0.1"/>
</dbReference>
<protein>
    <submittedName>
        <fullName evidence="3">Peptidase A1 domain-containing protein</fullName>
    </submittedName>
</protein>
<reference evidence="3" key="1">
    <citation type="submission" date="2016-11" db="UniProtKB">
        <authorList>
            <consortium name="WormBaseParasite"/>
        </authorList>
    </citation>
    <scope>IDENTIFICATION</scope>
</reference>
<keyword evidence="2" id="KW-1185">Reference proteome</keyword>
<dbReference type="Proteomes" id="UP000095280">
    <property type="component" value="Unplaced"/>
</dbReference>
<sequence length="287" mass="31309">RRPALRAGARDVPPSASSLNGRRRETAEAAGATRSHPLSVAAAAAAAADEFAGQASMHALALCDCCRCAHDDIPFAKAFAALTTRRRPRRHRRRAPAAAVTSLPRRRGQRLRALRAEPGQSLCLEFGVTELQPGLRVTYGPTKLDLVLDTHTAATGRQLPAQIQCASCDLQGPLCVQLSNQKSALTCECWTAAWPMRWRLTACPKLSGQSDALQTKLTVSRCQLKVTRELVQTLTQLVHAWAASFAQQQSEQQQQQQPIGSPSLLCWHSEGPQYCSMPHYKRASCQP</sequence>
<feature type="region of interest" description="Disordered" evidence="1">
    <location>
        <begin position="1"/>
        <end position="34"/>
    </location>
</feature>
<accession>A0A1I8F8Y0</accession>
<evidence type="ECO:0000313" key="2">
    <source>
        <dbReference type="Proteomes" id="UP000095280"/>
    </source>
</evidence>
<proteinExistence type="predicted"/>
<evidence type="ECO:0000313" key="3">
    <source>
        <dbReference type="WBParaSite" id="maker-unitig_25016-snap-gene-0.1-mRNA-1"/>
    </source>
</evidence>
<name>A0A1I8F8Y0_9PLAT</name>